<protein>
    <submittedName>
        <fullName evidence="2">DUF3616 domain-containing protein</fullName>
    </submittedName>
</protein>
<accession>A0ABS7CYC4</accession>
<evidence type="ECO:0000259" key="1">
    <source>
        <dbReference type="Pfam" id="PF12275"/>
    </source>
</evidence>
<dbReference type="RefSeq" id="WP_219878701.1">
    <property type="nucleotide sequence ID" value="NZ_JAHYXK010000020.1"/>
</dbReference>
<feature type="domain" description="DUF3616" evidence="1">
    <location>
        <begin position="25"/>
        <end position="352"/>
    </location>
</feature>
<dbReference type="EMBL" id="JAHYXK010000020">
    <property type="protein sequence ID" value="MBW7468827.1"/>
    <property type="molecule type" value="Genomic_DNA"/>
</dbReference>
<sequence>MAKKIMLNFKNKLSLVNEKHVRDGLSAALRTENDLWLTCDERTTIERLSIQKDGSFADHTSFEVADYLELPASDKSEIDIEGIGMANNYLWIIGSHSLKRRKPKRHQSIKKQLQRLSEVTTDPNRYILARIPILKNEATGHYELHKETDNPKNHGHTLRAAQLRGDTTSSLLTEVLQNDEHLGPFMNIPGKDNGFDIEGLATHGSRIYLGLRGPVLRGWAVILEVEVEEDEKGILHLKKLAGEHYYKKHFLNLRGKGIRELRVFGDDLYILAGPTMDLDGVIAIYRWPGALKGKTEHMVHHNELERLHEVPHGTGANSGKDKAEGLAVFDEKHVLVVFDSPTDERKIGQDGVEALVMKVIDYPVIQV</sequence>
<dbReference type="Proteomes" id="UP000813018">
    <property type="component" value="Unassembled WGS sequence"/>
</dbReference>
<proteinExistence type="predicted"/>
<name>A0ABS7CYC4_9BACT</name>
<keyword evidence="3" id="KW-1185">Reference proteome</keyword>
<dbReference type="Pfam" id="PF12275">
    <property type="entry name" value="DUF3616"/>
    <property type="match status" value="1"/>
</dbReference>
<dbReference type="InterPro" id="IPR022060">
    <property type="entry name" value="DUF3616"/>
</dbReference>
<comment type="caution">
    <text evidence="2">The sequence shown here is derived from an EMBL/GenBank/DDBJ whole genome shotgun (WGS) entry which is preliminary data.</text>
</comment>
<evidence type="ECO:0000313" key="2">
    <source>
        <dbReference type="EMBL" id="MBW7468827.1"/>
    </source>
</evidence>
<reference evidence="2 3" key="1">
    <citation type="journal article" date="2016" name="Int. J. Syst. Evol. Microbiol.">
        <title>Pontibacter aydingkolensis sp. nov., isolated from soil of a salt lake.</title>
        <authorList>
            <person name="Osman G."/>
            <person name="Zhang T."/>
            <person name="Lou K."/>
            <person name="Gao Y."/>
            <person name="Chang W."/>
            <person name="Lin Q."/>
            <person name="Yang H.M."/>
            <person name="Huo X.D."/>
            <person name="Wang N."/>
        </authorList>
    </citation>
    <scope>NUCLEOTIDE SEQUENCE [LARGE SCALE GENOMIC DNA]</scope>
    <source>
        <strain evidence="2 3">KACC 19255</strain>
    </source>
</reference>
<evidence type="ECO:0000313" key="3">
    <source>
        <dbReference type="Proteomes" id="UP000813018"/>
    </source>
</evidence>
<organism evidence="2 3">
    <name type="scientific">Pontibacter aydingkolensis</name>
    <dbReference type="NCBI Taxonomy" id="1911536"/>
    <lineage>
        <taxon>Bacteria</taxon>
        <taxon>Pseudomonadati</taxon>
        <taxon>Bacteroidota</taxon>
        <taxon>Cytophagia</taxon>
        <taxon>Cytophagales</taxon>
        <taxon>Hymenobacteraceae</taxon>
        <taxon>Pontibacter</taxon>
    </lineage>
</organism>
<gene>
    <name evidence="2" type="ORF">K0O23_17260</name>
</gene>